<dbReference type="RefSeq" id="WP_105193155.1">
    <property type="nucleotide sequence ID" value="NZ_PTQZ01000247.1"/>
</dbReference>
<evidence type="ECO:0000313" key="4">
    <source>
        <dbReference type="EMBL" id="PQA33413.1"/>
    </source>
</evidence>
<keyword evidence="2" id="KW-0288">FMN</keyword>
<keyword evidence="1" id="KW-0285">Flavoprotein</keyword>
<gene>
    <name evidence="4" type="ORF">C5O18_08610</name>
</gene>
<dbReference type="GO" id="GO:0018580">
    <property type="term" value="F:nitronate monooxygenase activity"/>
    <property type="evidence" value="ECO:0007669"/>
    <property type="project" value="InterPro"/>
</dbReference>
<dbReference type="Proteomes" id="UP000243900">
    <property type="component" value="Unassembled WGS sequence"/>
</dbReference>
<dbReference type="Gene3D" id="3.20.20.70">
    <property type="entry name" value="Aldolase class I"/>
    <property type="match status" value="1"/>
</dbReference>
<organism evidence="4 5">
    <name type="scientific">Amnimonas aquatica</name>
    <dbReference type="NCBI Taxonomy" id="2094561"/>
    <lineage>
        <taxon>Bacteria</taxon>
        <taxon>Pseudomonadati</taxon>
        <taxon>Pseudomonadota</taxon>
        <taxon>Gammaproteobacteria</taxon>
        <taxon>Moraxellales</taxon>
        <taxon>Moraxellaceae</taxon>
        <taxon>Amnimonas</taxon>
    </lineage>
</organism>
<dbReference type="CDD" id="cd04730">
    <property type="entry name" value="NPD_like"/>
    <property type="match status" value="1"/>
</dbReference>
<protein>
    <submittedName>
        <fullName evidence="4">Enoyl-ACP reductase</fullName>
    </submittedName>
</protein>
<keyword evidence="5" id="KW-1185">Reference proteome</keyword>
<evidence type="ECO:0000256" key="2">
    <source>
        <dbReference type="ARBA" id="ARBA00022643"/>
    </source>
</evidence>
<dbReference type="InterPro" id="IPR013785">
    <property type="entry name" value="Aldolase_TIM"/>
</dbReference>
<dbReference type="SUPFAM" id="SSF51412">
    <property type="entry name" value="Inosine monophosphate dehydrogenase (IMPDH)"/>
    <property type="match status" value="1"/>
</dbReference>
<evidence type="ECO:0000256" key="3">
    <source>
        <dbReference type="ARBA" id="ARBA00023002"/>
    </source>
</evidence>
<dbReference type="Pfam" id="PF03060">
    <property type="entry name" value="NMO"/>
    <property type="match status" value="1"/>
</dbReference>
<name>A0A2P6AQZ6_9GAMM</name>
<dbReference type="InterPro" id="IPR004136">
    <property type="entry name" value="NMO"/>
</dbReference>
<dbReference type="EMBL" id="PTQZ01000247">
    <property type="protein sequence ID" value="PQA33413.1"/>
    <property type="molecule type" value="Genomic_DNA"/>
</dbReference>
<comment type="caution">
    <text evidence="4">The sequence shown here is derived from an EMBL/GenBank/DDBJ whole genome shotgun (WGS) entry which is preliminary data.</text>
</comment>
<accession>A0A2P6AQZ6</accession>
<dbReference type="PANTHER" id="PTHR32332">
    <property type="entry name" value="2-NITROPROPANE DIOXYGENASE"/>
    <property type="match status" value="1"/>
</dbReference>
<evidence type="ECO:0000313" key="5">
    <source>
        <dbReference type="Proteomes" id="UP000243900"/>
    </source>
</evidence>
<keyword evidence="3" id="KW-0560">Oxidoreductase</keyword>
<dbReference type="OrthoDB" id="9778912at2"/>
<reference evidence="5" key="1">
    <citation type="submission" date="2018-02" db="EMBL/GenBank/DDBJ databases">
        <title>Genome sequencing of Solimonas sp. HR-BB.</title>
        <authorList>
            <person name="Lee Y."/>
            <person name="Jeon C.O."/>
        </authorList>
    </citation>
    <scope>NUCLEOTIDE SEQUENCE [LARGE SCALE GENOMIC DNA]</scope>
    <source>
        <strain evidence="5">HR-E</strain>
    </source>
</reference>
<dbReference type="PANTHER" id="PTHR32332:SF20">
    <property type="entry name" value="2-NITROPROPANE DIOXYGENASE-LIKE PROTEIN"/>
    <property type="match status" value="1"/>
</dbReference>
<evidence type="ECO:0000256" key="1">
    <source>
        <dbReference type="ARBA" id="ARBA00022630"/>
    </source>
</evidence>
<dbReference type="AlphaFoldDB" id="A0A2P6AQZ6"/>
<proteinExistence type="predicted"/>
<sequence length="371" mass="39413">MQWQTRITRLLGIEHPFICSGMTYVSNAALAAAVSNAGGLGLIQIGHLTPEQARAEIRRARELTDKPFGVGLALIMPGATENAEVALQEQVPVINFSLGKGDWLCRRAHAYGGKVIATVVTERHAVAAERDGADALIVTGHEAAAHGGDVTSLVLVPAVRRVCALPVIAAGGFANGAGLVSALALGADAVAMGTRWAMTRESPVHDKTRELIAAKHVDETLYTRNFDGMPCRIMDTPTAAAVTRRPLTLWRALWQSWLLMREQKTPLFAVWRSLREQGFKAMLQLSFFGAAVERIRLAIEDGDHERGVQLIGQAQGLIDDVPSVAELMQRLLSEADAALAAVAGQQQSGLAPAASVTLAGPAADAPRVHAG</sequence>